<comment type="caution">
    <text evidence="1">The sequence shown here is derived from an EMBL/GenBank/DDBJ whole genome shotgun (WGS) entry which is preliminary data.</text>
</comment>
<protein>
    <submittedName>
        <fullName evidence="1">Uncharacterized protein</fullName>
    </submittedName>
</protein>
<proteinExistence type="predicted"/>
<accession>A0A6L2L4M6</accession>
<sequence length="300" mass="34934">MRFRTYLLQQAVGMITKYFGLWKFRKVDKNVDMAPLPPRDQRHPWLRYQVDGYTEDIMHTFEQRLETIFGRRLFKIRGPLVQEFILEFLSTCMMSDTEMGLDVTDTLCFHLGGARRRMTWRQFILALGFHTADEMAKDAPFYVYIRDPMRRLCNRMISLAFLVEDRHLRRHTKGRKSGARLSRGHSIGCLAAYFCLVSNEGLTGLLVITHELLMIDLHELARLNISVRLGDTHHNHLLLLPRLGPCLRGFQGLRKSFMTQLMDASGCTYQAFDTTLVDSSQVPYQRRTRHRTDDANTSVT</sequence>
<evidence type="ECO:0000313" key="1">
    <source>
        <dbReference type="EMBL" id="GEU56843.1"/>
    </source>
</evidence>
<dbReference type="EMBL" id="BKCJ010003732">
    <property type="protein sequence ID" value="GEU56843.1"/>
    <property type="molecule type" value="Genomic_DNA"/>
</dbReference>
<dbReference type="AlphaFoldDB" id="A0A6L2L4M6"/>
<reference evidence="1" key="1">
    <citation type="journal article" date="2019" name="Sci. Rep.">
        <title>Draft genome of Tanacetum cinerariifolium, the natural source of mosquito coil.</title>
        <authorList>
            <person name="Yamashiro T."/>
            <person name="Shiraishi A."/>
            <person name="Satake H."/>
            <person name="Nakayama K."/>
        </authorList>
    </citation>
    <scope>NUCLEOTIDE SEQUENCE</scope>
</reference>
<name>A0A6L2L4M6_TANCI</name>
<gene>
    <name evidence="1" type="ORF">Tci_028821</name>
</gene>
<organism evidence="1">
    <name type="scientific">Tanacetum cinerariifolium</name>
    <name type="common">Dalmatian daisy</name>
    <name type="synonym">Chrysanthemum cinerariifolium</name>
    <dbReference type="NCBI Taxonomy" id="118510"/>
    <lineage>
        <taxon>Eukaryota</taxon>
        <taxon>Viridiplantae</taxon>
        <taxon>Streptophyta</taxon>
        <taxon>Embryophyta</taxon>
        <taxon>Tracheophyta</taxon>
        <taxon>Spermatophyta</taxon>
        <taxon>Magnoliopsida</taxon>
        <taxon>eudicotyledons</taxon>
        <taxon>Gunneridae</taxon>
        <taxon>Pentapetalae</taxon>
        <taxon>asterids</taxon>
        <taxon>campanulids</taxon>
        <taxon>Asterales</taxon>
        <taxon>Asteraceae</taxon>
        <taxon>Asteroideae</taxon>
        <taxon>Anthemideae</taxon>
        <taxon>Anthemidinae</taxon>
        <taxon>Tanacetum</taxon>
    </lineage>
</organism>